<feature type="non-terminal residue" evidence="7">
    <location>
        <position position="131"/>
    </location>
</feature>
<dbReference type="GO" id="GO:0042796">
    <property type="term" value="P:snRNA transcription by RNA polymerase III"/>
    <property type="evidence" value="ECO:0007669"/>
    <property type="project" value="TreeGrafter"/>
</dbReference>
<reference evidence="7 8" key="1">
    <citation type="journal article" date="2018" name="Mol. Biol. Evol.">
        <title>Broad Genomic Sampling Reveals a Smut Pathogenic Ancestry of the Fungal Clade Ustilaginomycotina.</title>
        <authorList>
            <person name="Kijpornyongpan T."/>
            <person name="Mondo S.J."/>
            <person name="Barry K."/>
            <person name="Sandor L."/>
            <person name="Lee J."/>
            <person name="Lipzen A."/>
            <person name="Pangilinan J."/>
            <person name="LaButti K."/>
            <person name="Hainaut M."/>
            <person name="Henrissat B."/>
            <person name="Grigoriev I.V."/>
            <person name="Spatafora J.W."/>
            <person name="Aime M.C."/>
        </authorList>
    </citation>
    <scope>NUCLEOTIDE SEQUENCE [LARGE SCALE GENOMIC DNA]</scope>
    <source>
        <strain evidence="7 8">MCA 4198</strain>
    </source>
</reference>
<dbReference type="InterPro" id="IPR009057">
    <property type="entry name" value="Homeodomain-like_sf"/>
</dbReference>
<dbReference type="InterPro" id="IPR017930">
    <property type="entry name" value="Myb_dom"/>
</dbReference>
<evidence type="ECO:0008006" key="9">
    <source>
        <dbReference type="Google" id="ProtNLM"/>
    </source>
</evidence>
<keyword evidence="4" id="KW-0539">Nucleus</keyword>
<proteinExistence type="predicted"/>
<evidence type="ECO:0000256" key="4">
    <source>
        <dbReference type="ARBA" id="ARBA00023242"/>
    </source>
</evidence>
<feature type="domain" description="HTH myb-type" evidence="6">
    <location>
        <begin position="35"/>
        <end position="89"/>
    </location>
</feature>
<dbReference type="AlphaFoldDB" id="A0A316YIT4"/>
<dbReference type="Gene3D" id="1.10.10.60">
    <property type="entry name" value="Homeodomain-like"/>
    <property type="match status" value="3"/>
</dbReference>
<evidence type="ECO:0000256" key="2">
    <source>
        <dbReference type="ARBA" id="ARBA00023125"/>
    </source>
</evidence>
<accession>A0A316YIT4</accession>
<dbReference type="STRING" id="215250.A0A316YIT4"/>
<dbReference type="PROSITE" id="PS51294">
    <property type="entry name" value="HTH_MYB"/>
    <property type="match status" value="2"/>
</dbReference>
<dbReference type="SUPFAM" id="SSF46689">
    <property type="entry name" value="Homeodomain-like"/>
    <property type="match status" value="2"/>
</dbReference>
<dbReference type="PROSITE" id="PS50090">
    <property type="entry name" value="MYB_LIKE"/>
    <property type="match status" value="3"/>
</dbReference>
<feature type="domain" description="Myb-like" evidence="5">
    <location>
        <begin position="7"/>
        <end position="34"/>
    </location>
</feature>
<dbReference type="GO" id="GO:0042795">
    <property type="term" value="P:snRNA transcription by RNA polymerase II"/>
    <property type="evidence" value="ECO:0007669"/>
    <property type="project" value="TreeGrafter"/>
</dbReference>
<dbReference type="RefSeq" id="XP_025375201.1">
    <property type="nucleotide sequence ID" value="XM_025519364.1"/>
</dbReference>
<evidence type="ECO:0000259" key="6">
    <source>
        <dbReference type="PROSITE" id="PS51294"/>
    </source>
</evidence>
<dbReference type="Proteomes" id="UP000245768">
    <property type="component" value="Unassembled WGS sequence"/>
</dbReference>
<organism evidence="7 8">
    <name type="scientific">Acaromyces ingoldii</name>
    <dbReference type="NCBI Taxonomy" id="215250"/>
    <lineage>
        <taxon>Eukaryota</taxon>
        <taxon>Fungi</taxon>
        <taxon>Dikarya</taxon>
        <taxon>Basidiomycota</taxon>
        <taxon>Ustilaginomycotina</taxon>
        <taxon>Exobasidiomycetes</taxon>
        <taxon>Exobasidiales</taxon>
        <taxon>Cryptobasidiaceae</taxon>
        <taxon>Acaromyces</taxon>
    </lineage>
</organism>
<dbReference type="EMBL" id="KZ819639">
    <property type="protein sequence ID" value="PWN88003.1"/>
    <property type="molecule type" value="Genomic_DNA"/>
</dbReference>
<keyword evidence="3" id="KW-0804">Transcription</keyword>
<dbReference type="GO" id="GO:0000978">
    <property type="term" value="F:RNA polymerase II cis-regulatory region sequence-specific DNA binding"/>
    <property type="evidence" value="ECO:0007669"/>
    <property type="project" value="TreeGrafter"/>
</dbReference>
<dbReference type="PANTHER" id="PTHR46621">
    <property type="entry name" value="SNRNA-ACTIVATING PROTEIN COMPLEX SUBUNIT 4"/>
    <property type="match status" value="1"/>
</dbReference>
<dbReference type="SMART" id="SM00717">
    <property type="entry name" value="SANT"/>
    <property type="match status" value="2"/>
</dbReference>
<feature type="domain" description="HTH myb-type" evidence="6">
    <location>
        <begin position="90"/>
        <end position="131"/>
    </location>
</feature>
<keyword evidence="2" id="KW-0238">DNA-binding</keyword>
<dbReference type="GeneID" id="37041280"/>
<evidence type="ECO:0000313" key="7">
    <source>
        <dbReference type="EMBL" id="PWN88003.1"/>
    </source>
</evidence>
<feature type="domain" description="Myb-like" evidence="5">
    <location>
        <begin position="35"/>
        <end position="85"/>
    </location>
</feature>
<dbReference type="InterPro" id="IPR001005">
    <property type="entry name" value="SANT/Myb"/>
</dbReference>
<dbReference type="Pfam" id="PF00249">
    <property type="entry name" value="Myb_DNA-binding"/>
    <property type="match status" value="1"/>
</dbReference>
<gene>
    <name evidence="7" type="ORF">FA10DRAFT_245028</name>
</gene>
<feature type="domain" description="Myb-like" evidence="5">
    <location>
        <begin position="86"/>
        <end position="131"/>
    </location>
</feature>
<keyword evidence="1" id="KW-0805">Transcription regulation</keyword>
<keyword evidence="8" id="KW-1185">Reference proteome</keyword>
<dbReference type="GO" id="GO:0001006">
    <property type="term" value="F:RNA polymerase III type 3 promoter sequence-specific DNA binding"/>
    <property type="evidence" value="ECO:0007669"/>
    <property type="project" value="TreeGrafter"/>
</dbReference>
<protein>
    <recommendedName>
        <fullName evidence="9">Homeodomain-like protein</fullName>
    </recommendedName>
</protein>
<dbReference type="InterPro" id="IPR051575">
    <property type="entry name" value="Myb-like_DNA-bd"/>
</dbReference>
<dbReference type="PANTHER" id="PTHR46621:SF1">
    <property type="entry name" value="SNRNA-ACTIVATING PROTEIN COMPLEX SUBUNIT 4"/>
    <property type="match status" value="1"/>
</dbReference>
<dbReference type="OrthoDB" id="2143914at2759"/>
<evidence type="ECO:0000256" key="3">
    <source>
        <dbReference type="ARBA" id="ARBA00023163"/>
    </source>
</evidence>
<dbReference type="GO" id="GO:0019185">
    <property type="term" value="C:snRNA-activating protein complex"/>
    <property type="evidence" value="ECO:0007669"/>
    <property type="project" value="TreeGrafter"/>
</dbReference>
<name>A0A316YIT4_9BASI</name>
<evidence type="ECO:0000256" key="1">
    <source>
        <dbReference type="ARBA" id="ARBA00023015"/>
    </source>
</evidence>
<dbReference type="CDD" id="cd00167">
    <property type="entry name" value="SANT"/>
    <property type="match status" value="3"/>
</dbReference>
<dbReference type="Pfam" id="PF13921">
    <property type="entry name" value="Myb_DNA-bind_6"/>
    <property type="match status" value="1"/>
</dbReference>
<evidence type="ECO:0000313" key="8">
    <source>
        <dbReference type="Proteomes" id="UP000245768"/>
    </source>
</evidence>
<dbReference type="InParanoid" id="A0A316YIT4"/>
<evidence type="ECO:0000259" key="5">
    <source>
        <dbReference type="PROSITE" id="PS50090"/>
    </source>
</evidence>
<sequence length="131" mass="15029">MKAFPNGKYSWKAIAANIPDRTTKDCRKRWVSGLNGSLRKGCWSAAEDEALKKSVNEHGNDWAKISTIVGHRSGDQCSKRWKEVLDPTIKREAWSEEEDTKLLDLYYNLGTSWNKIATHFDGRRALSCRNR</sequence>